<evidence type="ECO:0000256" key="5">
    <source>
        <dbReference type="ARBA" id="ARBA00023136"/>
    </source>
</evidence>
<dbReference type="GO" id="GO:0015293">
    <property type="term" value="F:symporter activity"/>
    <property type="evidence" value="ECO:0007669"/>
    <property type="project" value="UniProtKB-KW"/>
</dbReference>
<dbReference type="Pfam" id="PF00209">
    <property type="entry name" value="SNF"/>
    <property type="match status" value="2"/>
</dbReference>
<comment type="caution">
    <text evidence="8">The sequence shown here is derived from an EMBL/GenBank/DDBJ whole genome shotgun (WGS) entry which is preliminary data.</text>
</comment>
<evidence type="ECO:0000256" key="4">
    <source>
        <dbReference type="ARBA" id="ARBA00022989"/>
    </source>
</evidence>
<feature type="transmembrane region" description="Helical" evidence="7">
    <location>
        <begin position="362"/>
        <end position="383"/>
    </location>
</feature>
<dbReference type="AlphaFoldDB" id="A0A1C0A9M2"/>
<feature type="transmembrane region" description="Helical" evidence="7">
    <location>
        <begin position="90"/>
        <end position="113"/>
    </location>
</feature>
<organism evidence="8 9">
    <name type="scientific">Orenia metallireducens</name>
    <dbReference type="NCBI Taxonomy" id="1413210"/>
    <lineage>
        <taxon>Bacteria</taxon>
        <taxon>Bacillati</taxon>
        <taxon>Bacillota</taxon>
        <taxon>Clostridia</taxon>
        <taxon>Halanaerobiales</taxon>
        <taxon>Halobacteroidaceae</taxon>
        <taxon>Orenia</taxon>
    </lineage>
</organism>
<dbReference type="GO" id="GO:0016020">
    <property type="term" value="C:membrane"/>
    <property type="evidence" value="ECO:0007669"/>
    <property type="project" value="UniProtKB-SubCell"/>
</dbReference>
<keyword evidence="5 7" id="KW-0472">Membrane</keyword>
<dbReference type="InterPro" id="IPR000175">
    <property type="entry name" value="Na/ntran_symport"/>
</dbReference>
<reference evidence="9" key="1">
    <citation type="submission" date="2016-07" db="EMBL/GenBank/DDBJ databases">
        <authorList>
            <person name="Florea S."/>
            <person name="Webb J.S."/>
            <person name="Jaromczyk J."/>
            <person name="Schardl C.L."/>
        </authorList>
    </citation>
    <scope>NUCLEOTIDE SEQUENCE [LARGE SCALE GENOMIC DNA]</scope>
    <source>
        <strain evidence="9">Z6</strain>
    </source>
</reference>
<feature type="transmembrane region" description="Helical" evidence="7">
    <location>
        <begin position="430"/>
        <end position="448"/>
    </location>
</feature>
<feature type="transmembrane region" description="Helical" evidence="7">
    <location>
        <begin position="224"/>
        <end position="248"/>
    </location>
</feature>
<dbReference type="CDD" id="cd10334">
    <property type="entry name" value="SLC6sbd_u1"/>
    <property type="match status" value="1"/>
</dbReference>
<keyword evidence="4 7" id="KW-1133">Transmembrane helix</keyword>
<dbReference type="NCBIfam" id="NF037979">
    <property type="entry name" value="Na_transp"/>
    <property type="match status" value="1"/>
</dbReference>
<dbReference type="SUPFAM" id="SSF161070">
    <property type="entry name" value="SNF-like"/>
    <property type="match status" value="1"/>
</dbReference>
<dbReference type="PRINTS" id="PR00176">
    <property type="entry name" value="NANEUSMPORT"/>
</dbReference>
<keyword evidence="6" id="KW-0769">Symport</keyword>
<feature type="transmembrane region" description="Helical" evidence="7">
    <location>
        <begin position="183"/>
        <end position="204"/>
    </location>
</feature>
<dbReference type="Proteomes" id="UP000093514">
    <property type="component" value="Unassembled WGS sequence"/>
</dbReference>
<evidence type="ECO:0000256" key="3">
    <source>
        <dbReference type="ARBA" id="ARBA00022692"/>
    </source>
</evidence>
<reference evidence="8 9" key="2">
    <citation type="submission" date="2016-08" db="EMBL/GenBank/DDBJ databases">
        <title>Orenia metallireducens sp. nov. strain Z6, a Novel Metal-reducing Firmicute from the Deep Subsurface.</title>
        <authorList>
            <person name="Maxim B.I."/>
            <person name="Kenneth K."/>
            <person name="Flynn T.M."/>
            <person name="Oloughlin E.J."/>
            <person name="Locke R.A."/>
            <person name="Weber J.R."/>
            <person name="Egan S.M."/>
            <person name="Mackie R.I."/>
            <person name="Cann I.K."/>
        </authorList>
    </citation>
    <scope>NUCLEOTIDE SEQUENCE [LARGE SCALE GENOMIC DNA]</scope>
    <source>
        <strain evidence="8 9">Z6</strain>
    </source>
</reference>
<dbReference type="InterPro" id="IPR037272">
    <property type="entry name" value="SNS_sf"/>
</dbReference>
<evidence type="ECO:0000256" key="2">
    <source>
        <dbReference type="ARBA" id="ARBA00022448"/>
    </source>
</evidence>
<evidence type="ECO:0000256" key="6">
    <source>
        <dbReference type="RuleBase" id="RU003732"/>
    </source>
</evidence>
<keyword evidence="9" id="KW-1185">Reference proteome</keyword>
<proteinExistence type="inferred from homology"/>
<dbReference type="PANTHER" id="PTHR42948">
    <property type="entry name" value="TRANSPORTER"/>
    <property type="match status" value="1"/>
</dbReference>
<comment type="similarity">
    <text evidence="6">Belongs to the sodium:neurotransmitter symporter (SNF) (TC 2.A.22) family.</text>
</comment>
<dbReference type="EMBL" id="LWDV01000008">
    <property type="protein sequence ID" value="OCL26988.1"/>
    <property type="molecule type" value="Genomic_DNA"/>
</dbReference>
<evidence type="ECO:0000256" key="1">
    <source>
        <dbReference type="ARBA" id="ARBA00004141"/>
    </source>
</evidence>
<dbReference type="PROSITE" id="PS50267">
    <property type="entry name" value="NA_NEUROTRAN_SYMP_3"/>
    <property type="match status" value="1"/>
</dbReference>
<feature type="transmembrane region" description="Helical" evidence="7">
    <location>
        <begin position="152"/>
        <end position="171"/>
    </location>
</feature>
<feature type="transmembrane region" description="Helical" evidence="7">
    <location>
        <begin position="320"/>
        <end position="341"/>
    </location>
</feature>
<evidence type="ECO:0000313" key="9">
    <source>
        <dbReference type="Proteomes" id="UP000093514"/>
    </source>
</evidence>
<dbReference type="RefSeq" id="WP_068716425.1">
    <property type="nucleotide sequence ID" value="NZ_LWDV01000008.1"/>
</dbReference>
<feature type="transmembrane region" description="Helical" evidence="7">
    <location>
        <begin position="389"/>
        <end position="410"/>
    </location>
</feature>
<evidence type="ECO:0000256" key="7">
    <source>
        <dbReference type="SAM" id="Phobius"/>
    </source>
</evidence>
<dbReference type="PROSITE" id="PS00610">
    <property type="entry name" value="NA_NEUROTRAN_SYMP_1"/>
    <property type="match status" value="1"/>
</dbReference>
<feature type="transmembrane region" description="Helical" evidence="7">
    <location>
        <begin position="44"/>
        <end position="69"/>
    </location>
</feature>
<evidence type="ECO:0000313" key="8">
    <source>
        <dbReference type="EMBL" id="OCL26988.1"/>
    </source>
</evidence>
<comment type="subcellular location">
    <subcellularLocation>
        <location evidence="1">Membrane</location>
        <topology evidence="1">Multi-pass membrane protein</topology>
    </subcellularLocation>
</comment>
<protein>
    <recommendedName>
        <fullName evidence="6">Transporter</fullName>
    </recommendedName>
</protein>
<feature type="transmembrane region" description="Helical" evidence="7">
    <location>
        <begin position="12"/>
        <end position="32"/>
    </location>
</feature>
<feature type="transmembrane region" description="Helical" evidence="7">
    <location>
        <begin position="260"/>
        <end position="285"/>
    </location>
</feature>
<sequence>MEKNVENRDQWGSRLGFILAAVGSAVGLGNIWRFPYMVYENGGGAFLLPYFFAVLTAGIPMLVLEMGLGHKMRGSAPLAFRKIKEKYETLGWWAVLVTAVVTVYYSVIVAWAVNYMVFAVKQSWGADPNAFFFKDYLGATGFWDFGSIKTNVLLGLAVVWGITYVILYNGIKEGIEKASKIFMPLLIVLLGVMVVRGVTLPGAIEGLNHFLEPDFSVLKDYNVWVSAYGQVFFTLSLGFGIMIAYSSYLPKKSDVVNNAFITAFANCGFSFLSGFAVFGILGYMAQAQGVPINEVASGGIGLAFIVFPKAINLLPGMNSFFGILFFMSLVVAGLSSIISLVEAFTSSIMDKFKMTRKKAVTVVSLGGFLCTIVFATGLGISILDLVDHFLNNYGLAVVGLAECIILGYLWKLTTVKEHVNQVSDFKVGNWWDISIKYITSIVLGYMLIMKVKTELTVAYGGYPTSALMTLGWGLVIGLLVLAYVMKNISWNEDVLLNVDAAKGEM</sequence>
<name>A0A1C0A9M2_9FIRM</name>
<dbReference type="OrthoDB" id="9762833at2"/>
<dbReference type="PANTHER" id="PTHR42948:SF1">
    <property type="entry name" value="TRANSPORTER"/>
    <property type="match status" value="1"/>
</dbReference>
<keyword evidence="3 6" id="KW-0812">Transmembrane</keyword>
<feature type="transmembrane region" description="Helical" evidence="7">
    <location>
        <begin position="460"/>
        <end position="484"/>
    </location>
</feature>
<gene>
    <name evidence="8" type="ORF">U472_05745</name>
</gene>
<keyword evidence="2 6" id="KW-0813">Transport</keyword>
<accession>A0A1C0A9M2</accession>